<sequence length="44" mass="4914">MVAEAHFQVSPRTWPAMMGQDSRHLHVWGSGLLGDLKDTNPTHT</sequence>
<protein>
    <submittedName>
        <fullName evidence="1">Uncharacterized protein</fullName>
    </submittedName>
</protein>
<evidence type="ECO:0000313" key="2">
    <source>
        <dbReference type="Proteomes" id="UP000634136"/>
    </source>
</evidence>
<accession>A0A834WJ61</accession>
<dbReference type="Proteomes" id="UP000634136">
    <property type="component" value="Unassembled WGS sequence"/>
</dbReference>
<name>A0A834WJ61_9FABA</name>
<proteinExistence type="predicted"/>
<comment type="caution">
    <text evidence="1">The sequence shown here is derived from an EMBL/GenBank/DDBJ whole genome shotgun (WGS) entry which is preliminary data.</text>
</comment>
<reference evidence="1" key="1">
    <citation type="submission" date="2020-09" db="EMBL/GenBank/DDBJ databases">
        <title>Genome-Enabled Discovery of Anthraquinone Biosynthesis in Senna tora.</title>
        <authorList>
            <person name="Kang S.-H."/>
            <person name="Pandey R.P."/>
            <person name="Lee C.-M."/>
            <person name="Sim J.-S."/>
            <person name="Jeong J.-T."/>
            <person name="Choi B.-S."/>
            <person name="Jung M."/>
            <person name="Ginzburg D."/>
            <person name="Zhao K."/>
            <person name="Won S.Y."/>
            <person name="Oh T.-J."/>
            <person name="Yu Y."/>
            <person name="Kim N.-H."/>
            <person name="Lee O.R."/>
            <person name="Lee T.-H."/>
            <person name="Bashyal P."/>
            <person name="Kim T.-S."/>
            <person name="Lee W.-H."/>
            <person name="Kawkins C."/>
            <person name="Kim C.-K."/>
            <person name="Kim J.S."/>
            <person name="Ahn B.O."/>
            <person name="Rhee S.Y."/>
            <person name="Sohng J.K."/>
        </authorList>
    </citation>
    <scope>NUCLEOTIDE SEQUENCE</scope>
    <source>
        <tissue evidence="1">Leaf</tissue>
    </source>
</reference>
<organism evidence="1 2">
    <name type="scientific">Senna tora</name>
    <dbReference type="NCBI Taxonomy" id="362788"/>
    <lineage>
        <taxon>Eukaryota</taxon>
        <taxon>Viridiplantae</taxon>
        <taxon>Streptophyta</taxon>
        <taxon>Embryophyta</taxon>
        <taxon>Tracheophyta</taxon>
        <taxon>Spermatophyta</taxon>
        <taxon>Magnoliopsida</taxon>
        <taxon>eudicotyledons</taxon>
        <taxon>Gunneridae</taxon>
        <taxon>Pentapetalae</taxon>
        <taxon>rosids</taxon>
        <taxon>fabids</taxon>
        <taxon>Fabales</taxon>
        <taxon>Fabaceae</taxon>
        <taxon>Caesalpinioideae</taxon>
        <taxon>Cassia clade</taxon>
        <taxon>Senna</taxon>
    </lineage>
</organism>
<evidence type="ECO:0000313" key="1">
    <source>
        <dbReference type="EMBL" id="KAF7822813.1"/>
    </source>
</evidence>
<gene>
    <name evidence="1" type="ORF">G2W53_020957</name>
</gene>
<dbReference type="EMBL" id="JAAIUW010000007">
    <property type="protein sequence ID" value="KAF7822813.1"/>
    <property type="molecule type" value="Genomic_DNA"/>
</dbReference>
<dbReference type="AlphaFoldDB" id="A0A834WJ61"/>
<keyword evidence="2" id="KW-1185">Reference proteome</keyword>